<dbReference type="RefSeq" id="WP_304987215.1">
    <property type="nucleotide sequence ID" value="NZ_BAAACR010000005.1"/>
</dbReference>
<keyword evidence="2" id="KW-1185">Reference proteome</keyword>
<evidence type="ECO:0000313" key="2">
    <source>
        <dbReference type="Proteomes" id="UP001500399"/>
    </source>
</evidence>
<comment type="caution">
    <text evidence="1">The sequence shown here is derived from an EMBL/GenBank/DDBJ whole genome shotgun (WGS) entry which is preliminary data.</text>
</comment>
<gene>
    <name evidence="1" type="ORF">GCM10008919_08690</name>
</gene>
<name>A0ABN0SZR0_9FIRM</name>
<dbReference type="Proteomes" id="UP001500399">
    <property type="component" value="Unassembled WGS sequence"/>
</dbReference>
<accession>A0ABN0SZR0</accession>
<sequence>MSWKEYHLDNKTIADWLPWGALTHENVMRNKDDSVLGVIRYKRFDPPQRIPFYEWKNPIYLPSFRRGWSIWLEEQYAEDGDVECFLTLCWNPFLKDGVVVNGFQDEPQSIYDMEYDLAMTLRRMAWSFPKDAEATVLSYQEIVDYLTFSLTLGRTHVAMPDIPVDLDVFLTTGIDLDFASNHVRLGDEQFLVLTLPSVVGSQELVLRQITEDLHGVGIPCRHVQRLLLFDKTEAEKELRRYTGKWCPSRKYIKDILTGHTLQRLNGYYNNQTVALVSQEDYARTEAYLEKLLGMLGIPYIVEDFNAKDLWWGSLPGLFRAAVVPPICGFRTIEELLATKHIPQHTTETPVPTLPPEIEDLIDLPMEWEESEYVPT</sequence>
<organism evidence="1 2">
    <name type="scientific">Selenomonas dianae</name>
    <dbReference type="NCBI Taxonomy" id="135079"/>
    <lineage>
        <taxon>Bacteria</taxon>
        <taxon>Bacillati</taxon>
        <taxon>Bacillota</taxon>
        <taxon>Negativicutes</taxon>
        <taxon>Selenomonadales</taxon>
        <taxon>Selenomonadaceae</taxon>
        <taxon>Selenomonas</taxon>
    </lineage>
</organism>
<proteinExistence type="predicted"/>
<protein>
    <submittedName>
        <fullName evidence="1">Uncharacterized protein</fullName>
    </submittedName>
</protein>
<dbReference type="EMBL" id="BAAACR010000005">
    <property type="protein sequence ID" value="GAA0207713.1"/>
    <property type="molecule type" value="Genomic_DNA"/>
</dbReference>
<evidence type="ECO:0000313" key="1">
    <source>
        <dbReference type="EMBL" id="GAA0207713.1"/>
    </source>
</evidence>
<reference evidence="1 2" key="1">
    <citation type="journal article" date="2019" name="Int. J. Syst. Evol. Microbiol.">
        <title>The Global Catalogue of Microorganisms (GCM) 10K type strain sequencing project: providing services to taxonomists for standard genome sequencing and annotation.</title>
        <authorList>
            <consortium name="The Broad Institute Genomics Platform"/>
            <consortium name="The Broad Institute Genome Sequencing Center for Infectious Disease"/>
            <person name="Wu L."/>
            <person name="Ma J."/>
        </authorList>
    </citation>
    <scope>NUCLEOTIDE SEQUENCE [LARGE SCALE GENOMIC DNA]</scope>
    <source>
        <strain evidence="1 2">JCM 8542</strain>
    </source>
</reference>